<evidence type="ECO:0000313" key="8">
    <source>
        <dbReference type="Proteomes" id="UP001305779"/>
    </source>
</evidence>
<dbReference type="PANTHER" id="PTHR43761:SF1">
    <property type="entry name" value="D-ISOMER SPECIFIC 2-HYDROXYACID DEHYDROGENASE CATALYTIC DOMAIN-CONTAINING PROTEIN-RELATED"/>
    <property type="match status" value="1"/>
</dbReference>
<name>A0ABR0END6_ZASCE</name>
<organism evidence="7 8">
    <name type="scientific">Zasmidium cellare</name>
    <name type="common">Wine cellar mold</name>
    <name type="synonym">Racodium cellare</name>
    <dbReference type="NCBI Taxonomy" id="395010"/>
    <lineage>
        <taxon>Eukaryota</taxon>
        <taxon>Fungi</taxon>
        <taxon>Dikarya</taxon>
        <taxon>Ascomycota</taxon>
        <taxon>Pezizomycotina</taxon>
        <taxon>Dothideomycetes</taxon>
        <taxon>Dothideomycetidae</taxon>
        <taxon>Mycosphaerellales</taxon>
        <taxon>Mycosphaerellaceae</taxon>
        <taxon>Zasmidium</taxon>
    </lineage>
</organism>
<dbReference type="Gene3D" id="3.40.50.720">
    <property type="entry name" value="NAD(P)-binding Rossmann-like Domain"/>
    <property type="match status" value="2"/>
</dbReference>
<evidence type="ECO:0008006" key="9">
    <source>
        <dbReference type="Google" id="ProtNLM"/>
    </source>
</evidence>
<evidence type="ECO:0000259" key="5">
    <source>
        <dbReference type="Pfam" id="PF00389"/>
    </source>
</evidence>
<keyword evidence="8" id="KW-1185">Reference proteome</keyword>
<evidence type="ECO:0000313" key="7">
    <source>
        <dbReference type="EMBL" id="KAK4503117.1"/>
    </source>
</evidence>
<keyword evidence="2 4" id="KW-0560">Oxidoreductase</keyword>
<protein>
    <recommendedName>
        <fullName evidence="9">Glycerate dehydrogenase</fullName>
    </recommendedName>
</protein>
<keyword evidence="3" id="KW-0520">NAD</keyword>
<evidence type="ECO:0000256" key="4">
    <source>
        <dbReference type="RuleBase" id="RU003719"/>
    </source>
</evidence>
<dbReference type="InterPro" id="IPR036291">
    <property type="entry name" value="NAD(P)-bd_dom_sf"/>
</dbReference>
<dbReference type="Pfam" id="PF00389">
    <property type="entry name" value="2-Hacid_dh"/>
    <property type="match status" value="1"/>
</dbReference>
<evidence type="ECO:0000256" key="2">
    <source>
        <dbReference type="ARBA" id="ARBA00023002"/>
    </source>
</evidence>
<dbReference type="InterPro" id="IPR006139">
    <property type="entry name" value="D-isomer_2_OHA_DH_cat_dom"/>
</dbReference>
<dbReference type="Proteomes" id="UP001305779">
    <property type="component" value="Unassembled WGS sequence"/>
</dbReference>
<feature type="domain" description="D-isomer specific 2-hydroxyacid dehydrogenase NAD-binding" evidence="6">
    <location>
        <begin position="96"/>
        <end position="279"/>
    </location>
</feature>
<proteinExistence type="inferred from homology"/>
<evidence type="ECO:0000259" key="6">
    <source>
        <dbReference type="Pfam" id="PF02826"/>
    </source>
</evidence>
<dbReference type="InterPro" id="IPR006140">
    <property type="entry name" value="D-isomer_DH_NAD-bd"/>
</dbReference>
<comment type="caution">
    <text evidence="7">The sequence shown here is derived from an EMBL/GenBank/DDBJ whole genome shotgun (WGS) entry which is preliminary data.</text>
</comment>
<feature type="domain" description="D-isomer specific 2-hydroxyacid dehydrogenase catalytic" evidence="5">
    <location>
        <begin position="69"/>
        <end position="309"/>
    </location>
</feature>
<evidence type="ECO:0000256" key="3">
    <source>
        <dbReference type="ARBA" id="ARBA00023027"/>
    </source>
</evidence>
<gene>
    <name evidence="7" type="ORF">PRZ48_006544</name>
</gene>
<dbReference type="EMBL" id="JAXOVC010000004">
    <property type="protein sequence ID" value="KAK4503117.1"/>
    <property type="molecule type" value="Genomic_DNA"/>
</dbReference>
<dbReference type="InterPro" id="IPR050418">
    <property type="entry name" value="D-iso_2-hydroxyacid_DH_PdxB"/>
</dbReference>
<sequence length="310" mass="33297">MTKHLVVCIDTLITLPPLNFDYDLTEYPSTTPEDLPSRIKDATIVVTNTTPVTKKKNHLNRPEPPAHSVTAAKARNVIVSHVPAQSAASVSEHAFALYFALRRNILPLHALTLDGKTWAGDNMLHKHFAHPPRTNAEETLVVVGYGAIGKNVAAIGSALGMRVLVAERKGAGSVREGRTGFEECLKEGTVFVVVVPSSSDGSTKDMFARREFEVMNESAVIVNAGRGGAINESDLVEALKSKQIGGAATDVYENEPATKENCPLLDPMIPNLVLTPHIAWFSSSTIKNTVAMAKANLEAFAAGKPQNVVQ</sequence>
<accession>A0ABR0END6</accession>
<dbReference type="Pfam" id="PF02826">
    <property type="entry name" value="2-Hacid_dh_C"/>
    <property type="match status" value="1"/>
</dbReference>
<comment type="similarity">
    <text evidence="1 4">Belongs to the D-isomer specific 2-hydroxyacid dehydrogenase family.</text>
</comment>
<dbReference type="SUPFAM" id="SSF51735">
    <property type="entry name" value="NAD(P)-binding Rossmann-fold domains"/>
    <property type="match status" value="1"/>
</dbReference>
<reference evidence="7 8" key="1">
    <citation type="journal article" date="2023" name="G3 (Bethesda)">
        <title>A chromosome-level genome assembly of Zasmidium syzygii isolated from banana leaves.</title>
        <authorList>
            <person name="van Westerhoven A.C."/>
            <person name="Mehrabi R."/>
            <person name="Talebi R."/>
            <person name="Steentjes M.B.F."/>
            <person name="Corcolon B."/>
            <person name="Chong P.A."/>
            <person name="Kema G.H.J."/>
            <person name="Seidl M.F."/>
        </authorList>
    </citation>
    <scope>NUCLEOTIDE SEQUENCE [LARGE SCALE GENOMIC DNA]</scope>
    <source>
        <strain evidence="7 8">P124</strain>
    </source>
</reference>
<dbReference type="SUPFAM" id="SSF52283">
    <property type="entry name" value="Formate/glycerate dehydrogenase catalytic domain-like"/>
    <property type="match status" value="1"/>
</dbReference>
<dbReference type="PANTHER" id="PTHR43761">
    <property type="entry name" value="D-ISOMER SPECIFIC 2-HYDROXYACID DEHYDROGENASE FAMILY PROTEIN (AFU_ORTHOLOGUE AFUA_1G13630)"/>
    <property type="match status" value="1"/>
</dbReference>
<evidence type="ECO:0000256" key="1">
    <source>
        <dbReference type="ARBA" id="ARBA00005854"/>
    </source>
</evidence>